<sequence length="68" mass="7878">MKILHTADWHIGQFKGPVVDGVNLRLQDTVKCLEYMVEVARKRNLTLFAFLVISSTRSRLVRYGTRTK</sequence>
<proteinExistence type="predicted"/>
<dbReference type="Proteomes" id="UP000283928">
    <property type="component" value="Unassembled WGS sequence"/>
</dbReference>
<reference evidence="1 2" key="1">
    <citation type="submission" date="2018-08" db="EMBL/GenBank/DDBJ databases">
        <title>A genome reference for cultivated species of the human gut microbiota.</title>
        <authorList>
            <person name="Zou Y."/>
            <person name="Xue W."/>
            <person name="Luo G."/>
        </authorList>
    </citation>
    <scope>NUCLEOTIDE SEQUENCE [LARGE SCALE GENOMIC DNA]</scope>
    <source>
        <strain evidence="1 2">AM27-32LB</strain>
    </source>
</reference>
<dbReference type="AlphaFoldDB" id="A0A414KKN4"/>
<evidence type="ECO:0008006" key="3">
    <source>
        <dbReference type="Google" id="ProtNLM"/>
    </source>
</evidence>
<dbReference type="SUPFAM" id="SSF56300">
    <property type="entry name" value="Metallo-dependent phosphatases"/>
    <property type="match status" value="1"/>
</dbReference>
<dbReference type="EMBL" id="QSKO01000003">
    <property type="protein sequence ID" value="RHE77322.1"/>
    <property type="molecule type" value="Genomic_DNA"/>
</dbReference>
<protein>
    <recommendedName>
        <fullName evidence="3">Nuclease SbcCD subunit D</fullName>
    </recommendedName>
</protein>
<evidence type="ECO:0000313" key="2">
    <source>
        <dbReference type="Proteomes" id="UP000283928"/>
    </source>
</evidence>
<accession>A0A414KKN4</accession>
<gene>
    <name evidence="1" type="ORF">DW723_02770</name>
</gene>
<organism evidence="1 2">
    <name type="scientific">Blautia obeum</name>
    <dbReference type="NCBI Taxonomy" id="40520"/>
    <lineage>
        <taxon>Bacteria</taxon>
        <taxon>Bacillati</taxon>
        <taxon>Bacillota</taxon>
        <taxon>Clostridia</taxon>
        <taxon>Lachnospirales</taxon>
        <taxon>Lachnospiraceae</taxon>
        <taxon>Blautia</taxon>
    </lineage>
</organism>
<name>A0A414KKN4_9FIRM</name>
<dbReference type="InterPro" id="IPR029052">
    <property type="entry name" value="Metallo-depent_PP-like"/>
</dbReference>
<comment type="caution">
    <text evidence="1">The sequence shown here is derived from an EMBL/GenBank/DDBJ whole genome shotgun (WGS) entry which is preliminary data.</text>
</comment>
<dbReference type="Gene3D" id="3.60.21.10">
    <property type="match status" value="1"/>
</dbReference>
<evidence type="ECO:0000313" key="1">
    <source>
        <dbReference type="EMBL" id="RHE77322.1"/>
    </source>
</evidence>